<dbReference type="InterPro" id="IPR017974">
    <property type="entry name" value="Claudin_CS"/>
</dbReference>
<keyword evidence="12" id="KW-1185">Reference proteome</keyword>
<reference evidence="11 12" key="1">
    <citation type="submission" date="2024-05" db="EMBL/GenBank/DDBJ databases">
        <title>A high-quality chromosomal-level genome assembly of Topmouth culter (Culter alburnus).</title>
        <authorList>
            <person name="Zhao H."/>
        </authorList>
    </citation>
    <scope>NUCLEOTIDE SEQUENCE [LARGE SCALE GENOMIC DNA]</scope>
    <source>
        <strain evidence="11">CATC2023</strain>
        <tissue evidence="11">Muscle</tissue>
    </source>
</reference>
<gene>
    <name evidence="11" type="ORF">ABG768_007206</name>
</gene>
<dbReference type="Pfam" id="PF00822">
    <property type="entry name" value="PMP22_Claudin"/>
    <property type="match status" value="1"/>
</dbReference>
<dbReference type="PRINTS" id="PR01077">
    <property type="entry name" value="CLAUDIN"/>
</dbReference>
<dbReference type="Gene3D" id="1.20.140.150">
    <property type="match status" value="1"/>
</dbReference>
<evidence type="ECO:0000313" key="11">
    <source>
        <dbReference type="EMBL" id="KAK9961806.1"/>
    </source>
</evidence>
<dbReference type="EMBL" id="JAWDJR010000015">
    <property type="protein sequence ID" value="KAK9961806.1"/>
    <property type="molecule type" value="Genomic_DNA"/>
</dbReference>
<dbReference type="AlphaFoldDB" id="A0AAW1ZKC4"/>
<dbReference type="InterPro" id="IPR006187">
    <property type="entry name" value="Claudin"/>
</dbReference>
<evidence type="ECO:0008006" key="13">
    <source>
        <dbReference type="Google" id="ProtNLM"/>
    </source>
</evidence>
<dbReference type="GO" id="GO:0005886">
    <property type="term" value="C:plasma membrane"/>
    <property type="evidence" value="ECO:0007669"/>
    <property type="project" value="UniProtKB-SubCell"/>
</dbReference>
<keyword evidence="5" id="KW-1003">Cell membrane</keyword>
<dbReference type="InterPro" id="IPR004031">
    <property type="entry name" value="PMP22/EMP/MP20/Claudin"/>
</dbReference>
<dbReference type="GO" id="GO:0005198">
    <property type="term" value="F:structural molecule activity"/>
    <property type="evidence" value="ECO:0007669"/>
    <property type="project" value="InterPro"/>
</dbReference>
<keyword evidence="8 10" id="KW-1133">Transmembrane helix</keyword>
<protein>
    <recommendedName>
        <fullName evidence="13">Claudin</fullName>
    </recommendedName>
</protein>
<dbReference type="GO" id="GO:0005923">
    <property type="term" value="C:bicellular tight junction"/>
    <property type="evidence" value="ECO:0007669"/>
    <property type="project" value="UniProtKB-SubCell"/>
</dbReference>
<evidence type="ECO:0000256" key="6">
    <source>
        <dbReference type="ARBA" id="ARBA00022692"/>
    </source>
</evidence>
<dbReference type="PANTHER" id="PTHR12002">
    <property type="entry name" value="CLAUDIN"/>
    <property type="match status" value="1"/>
</dbReference>
<comment type="similarity">
    <text evidence="3">Belongs to the claudin family.</text>
</comment>
<evidence type="ECO:0000256" key="7">
    <source>
        <dbReference type="ARBA" id="ARBA00022949"/>
    </source>
</evidence>
<comment type="subcellular location">
    <subcellularLocation>
        <location evidence="1">Cell junction</location>
        <location evidence="1">Tight junction</location>
    </subcellularLocation>
    <subcellularLocation>
        <location evidence="2">Cell membrane</location>
        <topology evidence="2">Multi-pass membrane protein</topology>
    </subcellularLocation>
</comment>
<evidence type="ECO:0000313" key="12">
    <source>
        <dbReference type="Proteomes" id="UP001479290"/>
    </source>
</evidence>
<name>A0AAW1ZKC4_CULAL</name>
<accession>A0AAW1ZKC4</accession>
<evidence type="ECO:0000256" key="4">
    <source>
        <dbReference type="ARBA" id="ARBA00022427"/>
    </source>
</evidence>
<evidence type="ECO:0000256" key="8">
    <source>
        <dbReference type="ARBA" id="ARBA00022989"/>
    </source>
</evidence>
<evidence type="ECO:0000256" key="1">
    <source>
        <dbReference type="ARBA" id="ARBA00004435"/>
    </source>
</evidence>
<feature type="transmembrane region" description="Helical" evidence="10">
    <location>
        <begin position="166"/>
        <end position="185"/>
    </location>
</feature>
<evidence type="ECO:0000256" key="5">
    <source>
        <dbReference type="ARBA" id="ARBA00022475"/>
    </source>
</evidence>
<dbReference type="PROSITE" id="PS01346">
    <property type="entry name" value="CLAUDIN"/>
    <property type="match status" value="1"/>
</dbReference>
<keyword evidence="7" id="KW-0965">Cell junction</keyword>
<evidence type="ECO:0000256" key="10">
    <source>
        <dbReference type="SAM" id="Phobius"/>
    </source>
</evidence>
<proteinExistence type="inferred from homology"/>
<feature type="transmembrane region" description="Helical" evidence="10">
    <location>
        <begin position="9"/>
        <end position="31"/>
    </location>
</feature>
<evidence type="ECO:0000256" key="3">
    <source>
        <dbReference type="ARBA" id="ARBA00008295"/>
    </source>
</evidence>
<keyword evidence="4" id="KW-0796">Tight junction</keyword>
<keyword evidence="9 10" id="KW-0472">Membrane</keyword>
<evidence type="ECO:0000256" key="2">
    <source>
        <dbReference type="ARBA" id="ARBA00004651"/>
    </source>
</evidence>
<feature type="transmembrane region" description="Helical" evidence="10">
    <location>
        <begin position="115"/>
        <end position="146"/>
    </location>
</feature>
<comment type="caution">
    <text evidence="11">The sequence shown here is derived from an EMBL/GenBank/DDBJ whole genome shotgun (WGS) entry which is preliminary data.</text>
</comment>
<keyword evidence="6 10" id="KW-0812">Transmembrane</keyword>
<evidence type="ECO:0000256" key="9">
    <source>
        <dbReference type="ARBA" id="ARBA00023136"/>
    </source>
</evidence>
<organism evidence="11 12">
    <name type="scientific">Culter alburnus</name>
    <name type="common">Topmouth culter</name>
    <dbReference type="NCBI Taxonomy" id="194366"/>
    <lineage>
        <taxon>Eukaryota</taxon>
        <taxon>Metazoa</taxon>
        <taxon>Chordata</taxon>
        <taxon>Craniata</taxon>
        <taxon>Vertebrata</taxon>
        <taxon>Euteleostomi</taxon>
        <taxon>Actinopterygii</taxon>
        <taxon>Neopterygii</taxon>
        <taxon>Teleostei</taxon>
        <taxon>Ostariophysi</taxon>
        <taxon>Cypriniformes</taxon>
        <taxon>Xenocyprididae</taxon>
        <taxon>Xenocypridinae</taxon>
        <taxon>Culter</taxon>
    </lineage>
</organism>
<feature type="transmembrane region" description="Helical" evidence="10">
    <location>
        <begin position="80"/>
        <end position="103"/>
    </location>
</feature>
<dbReference type="FunFam" id="1.20.140.150:FF:000001">
    <property type="entry name" value="Claudin"/>
    <property type="match status" value="1"/>
</dbReference>
<dbReference type="Proteomes" id="UP001479290">
    <property type="component" value="Unassembled WGS sequence"/>
</dbReference>
<sequence length="344" mass="37861">MMVQGKCELIALCLGIIGLIGTVAVTGLPMWKVTAFIGENIIVMETRWEGLWMSCFRQANIHMQCKVYDSLLFLPPDLQAARGLTCSALALSALGLLVSLFGLRCTSCLKDQPRVKSLIAIAVGAMQILASICVIIPVSWTAHTIIRDFYNPLLLDAQRRELGEALYIGWLTSAFLLASGVIFLCRRVGPESGTFNAHRPVNKPALNRFQPFNSIRHQPLLQNNRLSIQQSSPSAFSYAITPSSGQHSPFNVQPLTTGSLVYIMPPQNSSYYGPNVMQGQYVSRNTQYHSQLSTPFKGSNGSDPYASFTSRSAFYPVQQNPLFVGYNYSRVQSCSSNSSCGLRI</sequence>